<organism evidence="1">
    <name type="scientific">marine sediment metagenome</name>
    <dbReference type="NCBI Taxonomy" id="412755"/>
    <lineage>
        <taxon>unclassified sequences</taxon>
        <taxon>metagenomes</taxon>
        <taxon>ecological metagenomes</taxon>
    </lineage>
</organism>
<accession>A0A0F9JC79</accession>
<proteinExistence type="predicted"/>
<dbReference type="AlphaFoldDB" id="A0A0F9JC79"/>
<gene>
    <name evidence="1" type="ORF">LCGC14_1774480</name>
</gene>
<sequence length="76" mass="8437">MSQEILLKDLFLEEALVVDEEGKTALEIFTKALKGKVLSAETLQYFKPLINSKGADWDDIVHLTDKLQVLPHIAGG</sequence>
<dbReference type="EMBL" id="LAZR01016681">
    <property type="protein sequence ID" value="KKM03436.1"/>
    <property type="molecule type" value="Genomic_DNA"/>
</dbReference>
<name>A0A0F9JC79_9ZZZZ</name>
<protein>
    <submittedName>
        <fullName evidence="1">Uncharacterized protein</fullName>
    </submittedName>
</protein>
<evidence type="ECO:0000313" key="1">
    <source>
        <dbReference type="EMBL" id="KKM03436.1"/>
    </source>
</evidence>
<comment type="caution">
    <text evidence="1">The sequence shown here is derived from an EMBL/GenBank/DDBJ whole genome shotgun (WGS) entry which is preliminary data.</text>
</comment>
<reference evidence="1" key="1">
    <citation type="journal article" date="2015" name="Nature">
        <title>Complex archaea that bridge the gap between prokaryotes and eukaryotes.</title>
        <authorList>
            <person name="Spang A."/>
            <person name="Saw J.H."/>
            <person name="Jorgensen S.L."/>
            <person name="Zaremba-Niedzwiedzka K."/>
            <person name="Martijn J."/>
            <person name="Lind A.E."/>
            <person name="van Eijk R."/>
            <person name="Schleper C."/>
            <person name="Guy L."/>
            <person name="Ettema T.J."/>
        </authorList>
    </citation>
    <scope>NUCLEOTIDE SEQUENCE</scope>
</reference>